<sequence>MVDHSTFGAADEVSETDLVDQTTPADYQEPDDPEVTAQDSPPEADPRAGWDADPADVAEQFIAVPIDDEDREES</sequence>
<keyword evidence="3" id="KW-1185">Reference proteome</keyword>
<dbReference type="Proteomes" id="UP000707731">
    <property type="component" value="Unassembled WGS sequence"/>
</dbReference>
<evidence type="ECO:0000256" key="1">
    <source>
        <dbReference type="SAM" id="MobiDB-lite"/>
    </source>
</evidence>
<proteinExistence type="predicted"/>
<comment type="caution">
    <text evidence="2">The sequence shown here is derived from an EMBL/GenBank/DDBJ whole genome shotgun (WGS) entry which is preliminary data.</text>
</comment>
<dbReference type="EMBL" id="JADLQN010000005">
    <property type="protein sequence ID" value="MBF6357548.1"/>
    <property type="molecule type" value="Genomic_DNA"/>
</dbReference>
<protein>
    <submittedName>
        <fullName evidence="2">Uncharacterized protein</fullName>
    </submittedName>
</protein>
<feature type="region of interest" description="Disordered" evidence="1">
    <location>
        <begin position="1"/>
        <end position="74"/>
    </location>
</feature>
<organism evidence="2 3">
    <name type="scientific">Nocardia higoensis</name>
    <dbReference type="NCBI Taxonomy" id="228599"/>
    <lineage>
        <taxon>Bacteria</taxon>
        <taxon>Bacillati</taxon>
        <taxon>Actinomycetota</taxon>
        <taxon>Actinomycetes</taxon>
        <taxon>Mycobacteriales</taxon>
        <taxon>Nocardiaceae</taxon>
        <taxon>Nocardia</taxon>
    </lineage>
</organism>
<gene>
    <name evidence="2" type="ORF">IU449_23860</name>
</gene>
<name>A0ABS0DGF0_9NOCA</name>
<evidence type="ECO:0000313" key="3">
    <source>
        <dbReference type="Proteomes" id="UP000707731"/>
    </source>
</evidence>
<reference evidence="2 3" key="1">
    <citation type="submission" date="2020-10" db="EMBL/GenBank/DDBJ databases">
        <title>Identification of Nocardia species via Next-generation sequencing and recognition of intraspecies genetic diversity.</title>
        <authorList>
            <person name="Li P."/>
            <person name="Li P."/>
            <person name="Lu B."/>
        </authorList>
    </citation>
    <scope>NUCLEOTIDE SEQUENCE [LARGE SCALE GENOMIC DNA]</scope>
    <source>
        <strain evidence="2 3">BJ06-0143</strain>
    </source>
</reference>
<dbReference type="RefSeq" id="WP_195004368.1">
    <property type="nucleotide sequence ID" value="NZ_JADLQN010000005.1"/>
</dbReference>
<accession>A0ABS0DGF0</accession>
<evidence type="ECO:0000313" key="2">
    <source>
        <dbReference type="EMBL" id="MBF6357548.1"/>
    </source>
</evidence>